<name>A0A0W0YXS2_LEGSP</name>
<comment type="caution">
    <text evidence="2">The sequence shown here is derived from an EMBL/GenBank/DDBJ whole genome shotgun (WGS) entry which is preliminary data.</text>
</comment>
<dbReference type="RefSeq" id="WP_058484218.1">
    <property type="nucleotide sequence ID" value="NZ_CAAAII010000001.1"/>
</dbReference>
<gene>
    <name evidence="2" type="ORF">Lspi_2314</name>
</gene>
<dbReference type="AlphaFoldDB" id="A0A0W0YXS2"/>
<dbReference type="EMBL" id="LNYX01000031">
    <property type="protein sequence ID" value="KTD61684.1"/>
    <property type="molecule type" value="Genomic_DNA"/>
</dbReference>
<keyword evidence="1" id="KW-0812">Transmembrane</keyword>
<dbReference type="InterPro" id="IPR031617">
    <property type="entry name" value="PelG"/>
</dbReference>
<feature type="transmembrane region" description="Helical" evidence="1">
    <location>
        <begin position="363"/>
        <end position="390"/>
    </location>
</feature>
<accession>A0A0W0YXS2</accession>
<feature type="transmembrane region" description="Helical" evidence="1">
    <location>
        <begin position="25"/>
        <end position="49"/>
    </location>
</feature>
<proteinExistence type="predicted"/>
<keyword evidence="1" id="KW-1133">Transmembrane helix</keyword>
<protein>
    <recommendedName>
        <fullName evidence="4">Transmembrane protein</fullName>
    </recommendedName>
</protein>
<evidence type="ECO:0000256" key="1">
    <source>
        <dbReference type="SAM" id="Phobius"/>
    </source>
</evidence>
<feature type="transmembrane region" description="Helical" evidence="1">
    <location>
        <begin position="338"/>
        <end position="357"/>
    </location>
</feature>
<evidence type="ECO:0008006" key="4">
    <source>
        <dbReference type="Google" id="ProtNLM"/>
    </source>
</evidence>
<dbReference type="OrthoDB" id="37830at2"/>
<feature type="transmembrane region" description="Helical" evidence="1">
    <location>
        <begin position="232"/>
        <end position="254"/>
    </location>
</feature>
<evidence type="ECO:0000313" key="3">
    <source>
        <dbReference type="Proteomes" id="UP000054877"/>
    </source>
</evidence>
<keyword evidence="1" id="KW-0472">Membrane</keyword>
<feature type="transmembrane region" description="Helical" evidence="1">
    <location>
        <begin position="423"/>
        <end position="442"/>
    </location>
</feature>
<feature type="transmembrane region" description="Helical" evidence="1">
    <location>
        <begin position="274"/>
        <end position="293"/>
    </location>
</feature>
<keyword evidence="3" id="KW-1185">Reference proteome</keyword>
<feature type="transmembrane region" description="Helical" evidence="1">
    <location>
        <begin position="55"/>
        <end position="80"/>
    </location>
</feature>
<dbReference type="PATRIC" id="fig|452.5.peg.2553"/>
<feature type="transmembrane region" description="Helical" evidence="1">
    <location>
        <begin position="163"/>
        <end position="185"/>
    </location>
</feature>
<dbReference type="Pfam" id="PF16933">
    <property type="entry name" value="PelG"/>
    <property type="match status" value="1"/>
</dbReference>
<sequence length="458" mass="52695">MAGIGIELRKLTDNDSFWGFLRAHLYAGILSSGAWIISISILIAIYFYLNDRLGPVLFSIQFLVVITYLIAVSLILSGIFQHTLNRFIADRIFDKKLDLICPNFFTAILILTIPATLIGYVSIELLFANQSLLLKILLVCSFVELNLIWVFSNAFAGLKKYRFILFSFLISYAIIFLLAILLYSYQLPGLMLAFCIGHTLLLLAFFVFLLHNYPSKKFLGWEIIQFLKKYQSLAYGGFLFYLGVWIDKFCFWINPNTSLPILDSLRASPVYDMPIFIAFLLMIPGMSMFFYEIETNFSRYYHRYYDAIRDGATLQEIHEKHIEVVAMARTCIFNTLKVQAFTAAFTIILAPEILNLLKLSPVFVYLLRIDIIASSLLILFIGQLNLLYYLNMPKKAAYMALLFFLLNFLFTFCSFYLGPLYYGYGFASALLVCNVVSFVLLIKSFEKLTYYSFMSVNN</sequence>
<organism evidence="2 3">
    <name type="scientific">Legionella spiritensis</name>
    <dbReference type="NCBI Taxonomy" id="452"/>
    <lineage>
        <taxon>Bacteria</taxon>
        <taxon>Pseudomonadati</taxon>
        <taxon>Pseudomonadota</taxon>
        <taxon>Gammaproteobacteria</taxon>
        <taxon>Legionellales</taxon>
        <taxon>Legionellaceae</taxon>
        <taxon>Legionella</taxon>
    </lineage>
</organism>
<dbReference type="STRING" id="452.Lspi_2314"/>
<feature type="transmembrane region" description="Helical" evidence="1">
    <location>
        <begin position="191"/>
        <end position="211"/>
    </location>
</feature>
<feature type="transmembrane region" description="Helical" evidence="1">
    <location>
        <begin position="132"/>
        <end position="151"/>
    </location>
</feature>
<reference evidence="2 3" key="1">
    <citation type="submission" date="2015-11" db="EMBL/GenBank/DDBJ databases">
        <title>Genomic analysis of 38 Legionella species identifies large and diverse effector repertoires.</title>
        <authorList>
            <person name="Burstein D."/>
            <person name="Amaro F."/>
            <person name="Zusman T."/>
            <person name="Lifshitz Z."/>
            <person name="Cohen O."/>
            <person name="Gilbert J.A."/>
            <person name="Pupko T."/>
            <person name="Shuman H.A."/>
            <person name="Segal G."/>
        </authorList>
    </citation>
    <scope>NUCLEOTIDE SEQUENCE [LARGE SCALE GENOMIC DNA]</scope>
    <source>
        <strain evidence="2 3">Mt.St.Helens-9</strain>
    </source>
</reference>
<dbReference type="Proteomes" id="UP000054877">
    <property type="component" value="Unassembled WGS sequence"/>
</dbReference>
<feature type="transmembrane region" description="Helical" evidence="1">
    <location>
        <begin position="397"/>
        <end position="417"/>
    </location>
</feature>
<evidence type="ECO:0000313" key="2">
    <source>
        <dbReference type="EMBL" id="KTD61684.1"/>
    </source>
</evidence>
<feature type="transmembrane region" description="Helical" evidence="1">
    <location>
        <begin position="100"/>
        <end position="120"/>
    </location>
</feature>